<dbReference type="GeneID" id="93880264"/>
<keyword evidence="1" id="KW-1277">Toxin-antitoxin system</keyword>
<dbReference type="InterPro" id="IPR007712">
    <property type="entry name" value="RelE/ParE_toxin"/>
</dbReference>
<evidence type="ECO:0000313" key="3">
    <source>
        <dbReference type="Proteomes" id="UP000247346"/>
    </source>
</evidence>
<name>A0A2P5Z3G3_9XANT</name>
<proteinExistence type="predicted"/>
<dbReference type="Pfam" id="PF05016">
    <property type="entry name" value="ParE_toxin"/>
    <property type="match status" value="1"/>
</dbReference>
<dbReference type="Proteomes" id="UP000247346">
    <property type="component" value="Unassembled WGS sequence"/>
</dbReference>
<comment type="caution">
    <text evidence="2">The sequence shown here is derived from an EMBL/GenBank/DDBJ whole genome shotgun (WGS) entry which is preliminary data.</text>
</comment>
<protein>
    <submittedName>
        <fullName evidence="2">Type II toxin-antitoxin system RelE/ParE family toxin</fullName>
    </submittedName>
</protein>
<sequence length="102" mass="11565">MGFTVRFTEEAREDLSRLYDWLLQRAEGDFTVAERALQAIRDGITVLELAPLSCRKAGPGDPFLRELVIGFGASGYVLLFEVEDSQCVTVMAVRHQREDDYH</sequence>
<dbReference type="AlphaFoldDB" id="A0A2P5Z3G3"/>
<dbReference type="Gene3D" id="3.30.2310.20">
    <property type="entry name" value="RelE-like"/>
    <property type="match status" value="1"/>
</dbReference>
<accession>A0A2P5Z3G3</accession>
<reference evidence="2 3" key="1">
    <citation type="submission" date="2016-08" db="EMBL/GenBank/DDBJ databases">
        <authorList>
            <person name="Seilhamer J.J."/>
        </authorList>
    </citation>
    <scope>NUCLEOTIDE SEQUENCE [LARGE SCALE GENOMIC DNA]</scope>
    <source>
        <strain evidence="2 3">CFBP4641</strain>
    </source>
</reference>
<evidence type="ECO:0000313" key="2">
    <source>
        <dbReference type="EMBL" id="PPU82214.1"/>
    </source>
</evidence>
<dbReference type="RefSeq" id="WP_010340106.1">
    <property type="nucleotide sequence ID" value="NZ_CP132343.1"/>
</dbReference>
<organism evidence="2 3">
    <name type="scientific">Xanthomonas sacchari</name>
    <dbReference type="NCBI Taxonomy" id="56458"/>
    <lineage>
        <taxon>Bacteria</taxon>
        <taxon>Pseudomonadati</taxon>
        <taxon>Pseudomonadota</taxon>
        <taxon>Gammaproteobacteria</taxon>
        <taxon>Lysobacterales</taxon>
        <taxon>Lysobacteraceae</taxon>
        <taxon>Xanthomonas</taxon>
    </lineage>
</organism>
<dbReference type="InterPro" id="IPR035093">
    <property type="entry name" value="RelE/ParE_toxin_dom_sf"/>
</dbReference>
<dbReference type="EMBL" id="MDEK01000009">
    <property type="protein sequence ID" value="PPU82214.1"/>
    <property type="molecule type" value="Genomic_DNA"/>
</dbReference>
<evidence type="ECO:0000256" key="1">
    <source>
        <dbReference type="ARBA" id="ARBA00022649"/>
    </source>
</evidence>
<gene>
    <name evidence="2" type="ORF">XsacCFBP4641_10870</name>
</gene>
<dbReference type="OrthoDB" id="121597at2"/>